<feature type="region of interest" description="Disordered" evidence="4">
    <location>
        <begin position="611"/>
        <end position="631"/>
    </location>
</feature>
<dbReference type="EMBL" id="VRMN01000005">
    <property type="protein sequence ID" value="KAA8494134.1"/>
    <property type="molecule type" value="Genomic_DNA"/>
</dbReference>
<dbReference type="SUPFAM" id="SSF53067">
    <property type="entry name" value="Actin-like ATPase domain"/>
    <property type="match status" value="2"/>
</dbReference>
<keyword evidence="5" id="KW-0808">Transferase</keyword>
<evidence type="ECO:0000313" key="5">
    <source>
        <dbReference type="EMBL" id="KAA8494134.1"/>
    </source>
</evidence>
<keyword evidence="1" id="KW-0547">Nucleotide-binding</keyword>
<dbReference type="InterPro" id="IPR004567">
    <property type="entry name" value="Type_II_PanK"/>
</dbReference>
<evidence type="ECO:0000256" key="3">
    <source>
        <dbReference type="ARBA" id="ARBA00022993"/>
    </source>
</evidence>
<dbReference type="Proteomes" id="UP000324585">
    <property type="component" value="Unassembled WGS sequence"/>
</dbReference>
<protein>
    <submittedName>
        <fullName evidence="5">Pantothenate kinase 2</fullName>
    </submittedName>
</protein>
<comment type="caution">
    <text evidence="5">The sequence shown here is derived from an EMBL/GenBank/DDBJ whole genome shotgun (WGS) entry which is preliminary data.</text>
</comment>
<dbReference type="CDD" id="cd24123">
    <property type="entry name" value="ASKHA_NBD_PanK-II_Pank4"/>
    <property type="match status" value="1"/>
</dbReference>
<dbReference type="GO" id="GO:0015937">
    <property type="term" value="P:coenzyme A biosynthetic process"/>
    <property type="evidence" value="ECO:0007669"/>
    <property type="project" value="UniProtKB-KW"/>
</dbReference>
<dbReference type="GO" id="GO:0005524">
    <property type="term" value="F:ATP binding"/>
    <property type="evidence" value="ECO:0007669"/>
    <property type="project" value="UniProtKB-KW"/>
</dbReference>
<dbReference type="GO" id="GO:0005634">
    <property type="term" value="C:nucleus"/>
    <property type="evidence" value="ECO:0007669"/>
    <property type="project" value="TreeGrafter"/>
</dbReference>
<dbReference type="OMA" id="ERYVHET"/>
<accession>A0A5J4YTV7</accession>
<evidence type="ECO:0000256" key="1">
    <source>
        <dbReference type="ARBA" id="ARBA00022741"/>
    </source>
</evidence>
<dbReference type="GO" id="GO:0004594">
    <property type="term" value="F:pantothenate kinase activity"/>
    <property type="evidence" value="ECO:0007669"/>
    <property type="project" value="TreeGrafter"/>
</dbReference>
<dbReference type="OrthoDB" id="498611at2759"/>
<keyword evidence="6" id="KW-1185">Reference proteome</keyword>
<dbReference type="PANTHER" id="PTHR12280">
    <property type="entry name" value="PANTOTHENATE KINASE"/>
    <property type="match status" value="1"/>
</dbReference>
<dbReference type="GO" id="GO:0005829">
    <property type="term" value="C:cytosol"/>
    <property type="evidence" value="ECO:0007669"/>
    <property type="project" value="TreeGrafter"/>
</dbReference>
<keyword evidence="3" id="KW-0173">Coenzyme A biosynthesis</keyword>
<keyword evidence="5" id="KW-0418">Kinase</keyword>
<dbReference type="AlphaFoldDB" id="A0A5J4YTV7"/>
<dbReference type="Gene3D" id="3.30.420.40">
    <property type="match status" value="1"/>
</dbReference>
<proteinExistence type="predicted"/>
<dbReference type="NCBIfam" id="TIGR00555">
    <property type="entry name" value="panK_eukar"/>
    <property type="match status" value="1"/>
</dbReference>
<evidence type="ECO:0000256" key="4">
    <source>
        <dbReference type="SAM" id="MobiDB-lite"/>
    </source>
</evidence>
<gene>
    <name evidence="5" type="ORF">FVE85_4109</name>
</gene>
<reference evidence="6" key="1">
    <citation type="journal article" date="2019" name="Nat. Commun.">
        <title>Expansion of phycobilisome linker gene families in mesophilic red algae.</title>
        <authorList>
            <person name="Lee J."/>
            <person name="Kim D."/>
            <person name="Bhattacharya D."/>
            <person name="Yoon H.S."/>
        </authorList>
    </citation>
    <scope>NUCLEOTIDE SEQUENCE [LARGE SCALE GENOMIC DNA]</scope>
    <source>
        <strain evidence="6">CCMP 1328</strain>
    </source>
</reference>
<evidence type="ECO:0000256" key="2">
    <source>
        <dbReference type="ARBA" id="ARBA00022840"/>
    </source>
</evidence>
<keyword evidence="2" id="KW-0067">ATP-binding</keyword>
<dbReference type="PANTHER" id="PTHR12280:SF20">
    <property type="entry name" value="4'-PHOSPHOPANTETHEINE PHOSPHATASE"/>
    <property type="match status" value="1"/>
</dbReference>
<evidence type="ECO:0000313" key="6">
    <source>
        <dbReference type="Proteomes" id="UP000324585"/>
    </source>
</evidence>
<dbReference type="Gene3D" id="3.30.420.510">
    <property type="match status" value="2"/>
</dbReference>
<dbReference type="InterPro" id="IPR043129">
    <property type="entry name" value="ATPase_NBD"/>
</dbReference>
<name>A0A5J4YTV7_PORPP</name>
<sequence>MWPRPAVLAWVPRGGHDERMTMESTEAVTEGDATLRNEPVEAHTMAALPAARSSRQADSERNASLPRVSRRSASTEGVAPAMHKSHSLVASGSSLDGGSRAQGGRSSFGGQKHEGYERRALRQSGLVEKEVALKVLDRVDLLKESDALALDIGGSLTKLMYIQHYSTTHHTDSSTSRTSRAHKRLVIDELDSNRPHHLQVDVPILKGVVHFFTFETRDIEECVHFLAKNWHTFHPAGRHLKSTGGNDHVPGQTKAQPRTGEALDSDAPAKGSSKRIVRTTGGGAFKYRELFSREIGVELASVDEMASVVAGLNFLLTHVDREVYYFRPPQELRAEDPLPPLEDCRDFISQSQMKTPFPYLLVNIGSGVSIIRVTGPGTFERVSGSALGGGTFWGLSRLLTNCRTFDEVIDLTYEGDNGKVDMLVGDIYGSHYEKLGLPANIIAASFGKVTMSRHSPPVSFQSMFKELRRAVKGSLMLWFKVLLATPGIGHLLRRLDVERYVHETLANDHLSTQFHAADVSLSLLRMLSYNIGQIAFLNAKRYDLQQIYFGGNFIRDHPFTVSTLSYAVKFWSQGQMEARFLVHDGYLGAVGAYLGGKELLRDDVANPTLTATNPSLVSRSGDSSPSQATSE</sequence>
<dbReference type="Pfam" id="PF03630">
    <property type="entry name" value="Fumble"/>
    <property type="match status" value="1"/>
</dbReference>
<feature type="region of interest" description="Disordered" evidence="4">
    <location>
        <begin position="239"/>
        <end position="275"/>
    </location>
</feature>
<feature type="region of interest" description="Disordered" evidence="4">
    <location>
        <begin position="48"/>
        <end position="117"/>
    </location>
</feature>
<organism evidence="5 6">
    <name type="scientific">Porphyridium purpureum</name>
    <name type="common">Red alga</name>
    <name type="synonym">Porphyridium cruentum</name>
    <dbReference type="NCBI Taxonomy" id="35688"/>
    <lineage>
        <taxon>Eukaryota</taxon>
        <taxon>Rhodophyta</taxon>
        <taxon>Bangiophyceae</taxon>
        <taxon>Porphyridiales</taxon>
        <taxon>Porphyridiaceae</taxon>
        <taxon>Porphyridium</taxon>
    </lineage>
</organism>